<keyword evidence="1" id="KW-1133">Transmembrane helix</keyword>
<keyword evidence="3" id="KW-1185">Reference proteome</keyword>
<keyword evidence="1" id="KW-0472">Membrane</keyword>
<dbReference type="HOGENOM" id="CLU_1529473_0_0_11"/>
<proteinExistence type="predicted"/>
<dbReference type="EMBL" id="CP003410">
    <property type="protein sequence ID" value="AGM05913.1"/>
    <property type="molecule type" value="Genomic_DNA"/>
</dbReference>
<gene>
    <name evidence="2" type="ORF">AORI_3328</name>
</gene>
<keyword evidence="1" id="KW-0812">Transmembrane</keyword>
<evidence type="ECO:0000313" key="2">
    <source>
        <dbReference type="EMBL" id="AGM05913.1"/>
    </source>
</evidence>
<sequence>MAAAAIISGIKLLIGTASDEVVQKTWECRMKNRTRFSLAFVALATAVLYAPALANAATTTAQASEAQSPTCWSPTKSWSIPDGEGGYAGQVEWHDYDGSTDKDNFFIQDTFGDGRSVSLRVKNHATGKEYYKHVYSGNGYCMGVGNVPNGDYVYWSACSWDDGEITECRSGTITE</sequence>
<protein>
    <submittedName>
        <fullName evidence="2">Uncharacterized protein</fullName>
    </submittedName>
</protein>
<accession>R4T5L0</accession>
<dbReference type="AlphaFoldDB" id="R4T5L0"/>
<dbReference type="KEGG" id="aoi:AORI_3328"/>
<dbReference type="RefSeq" id="WP_016333679.1">
    <property type="nucleotide sequence ID" value="NC_021252.1"/>
</dbReference>
<dbReference type="SUPFAM" id="SSF50974">
    <property type="entry name" value="Nitrous oxide reductase, N-terminal domain"/>
    <property type="match status" value="1"/>
</dbReference>
<feature type="transmembrane region" description="Helical" evidence="1">
    <location>
        <begin position="36"/>
        <end position="54"/>
    </location>
</feature>
<organism evidence="2 3">
    <name type="scientific">Amycolatopsis keratiniphila</name>
    <dbReference type="NCBI Taxonomy" id="129921"/>
    <lineage>
        <taxon>Bacteria</taxon>
        <taxon>Bacillati</taxon>
        <taxon>Actinomycetota</taxon>
        <taxon>Actinomycetes</taxon>
        <taxon>Pseudonocardiales</taxon>
        <taxon>Pseudonocardiaceae</taxon>
        <taxon>Amycolatopsis</taxon>
        <taxon>Amycolatopsis japonica group</taxon>
    </lineage>
</organism>
<evidence type="ECO:0000256" key="1">
    <source>
        <dbReference type="SAM" id="Phobius"/>
    </source>
</evidence>
<name>R4T5L0_9PSEU</name>
<evidence type="ECO:0000313" key="3">
    <source>
        <dbReference type="Proteomes" id="UP000013968"/>
    </source>
</evidence>
<dbReference type="InterPro" id="IPR011045">
    <property type="entry name" value="N2O_reductase_N"/>
</dbReference>
<dbReference type="Proteomes" id="UP000013968">
    <property type="component" value="Chromosome"/>
</dbReference>
<reference evidence="2 3" key="1">
    <citation type="journal article" date="2013" name="BMC Genomics">
        <title>ContigScape: a Cytoscape plugin facilitating microbial genome gap closing.</title>
        <authorList>
            <person name="Tang B."/>
            <person name="Wang Q."/>
            <person name="Yang M."/>
            <person name="Xie F."/>
            <person name="Zhu Y."/>
            <person name="Zhuo Y."/>
            <person name="Wang S."/>
            <person name="Gao H."/>
            <person name="Ding X."/>
            <person name="Zhang L."/>
            <person name="Zhao G."/>
            <person name="Zheng H."/>
        </authorList>
    </citation>
    <scope>NUCLEOTIDE SEQUENCE [LARGE SCALE GENOMIC DNA]</scope>
    <source>
        <strain evidence="2 3">HCCB10007</strain>
    </source>
</reference>